<reference evidence="5 6" key="1">
    <citation type="submission" date="2023-04" db="EMBL/GenBank/DDBJ databases">
        <title>Marinoamorphus aggregata gen. nov., sp. Nov., isolate from tissue of brittle star Ophioplocus japonicus.</title>
        <authorList>
            <person name="Kawano K."/>
            <person name="Sawayama S."/>
            <person name="Nakagawa S."/>
        </authorList>
    </citation>
    <scope>NUCLEOTIDE SEQUENCE [LARGE SCALE GENOMIC DNA]</scope>
    <source>
        <strain evidence="5 6">NKW23</strain>
    </source>
</reference>
<evidence type="ECO:0000256" key="4">
    <source>
        <dbReference type="ARBA" id="ARBA00022729"/>
    </source>
</evidence>
<dbReference type="PROSITE" id="PS51318">
    <property type="entry name" value="TAT"/>
    <property type="match status" value="1"/>
</dbReference>
<dbReference type="EMBL" id="BSYI01000039">
    <property type="protein sequence ID" value="GMG84621.1"/>
    <property type="molecule type" value="Genomic_DNA"/>
</dbReference>
<dbReference type="PANTHER" id="PTHR43649">
    <property type="entry name" value="ARABINOSE-BINDING PROTEIN-RELATED"/>
    <property type="match status" value="1"/>
</dbReference>
<dbReference type="PANTHER" id="PTHR43649:SF34">
    <property type="entry name" value="ABC TRANSPORTER PERIPLASMIC-BINDING PROTEIN YCJN-RELATED"/>
    <property type="match status" value="1"/>
</dbReference>
<accession>A0ABQ6LS61</accession>
<name>A0ABQ6LS61_9RHOB</name>
<keyword evidence="4" id="KW-0732">Signal</keyword>
<dbReference type="RefSeq" id="WP_285673700.1">
    <property type="nucleotide sequence ID" value="NZ_BSYI01000039.1"/>
</dbReference>
<dbReference type="SUPFAM" id="SSF53850">
    <property type="entry name" value="Periplasmic binding protein-like II"/>
    <property type="match status" value="1"/>
</dbReference>
<evidence type="ECO:0000256" key="2">
    <source>
        <dbReference type="ARBA" id="ARBA00008520"/>
    </source>
</evidence>
<organism evidence="5 6">
    <name type="scientific">Paralimibaculum aggregatum</name>
    <dbReference type="NCBI Taxonomy" id="3036245"/>
    <lineage>
        <taxon>Bacteria</taxon>
        <taxon>Pseudomonadati</taxon>
        <taxon>Pseudomonadota</taxon>
        <taxon>Alphaproteobacteria</taxon>
        <taxon>Rhodobacterales</taxon>
        <taxon>Paracoccaceae</taxon>
        <taxon>Paralimibaculum</taxon>
    </lineage>
</organism>
<evidence type="ECO:0000256" key="3">
    <source>
        <dbReference type="ARBA" id="ARBA00022448"/>
    </source>
</evidence>
<sequence>MISRRSLLKGSVALGGAAVTLDLAGWAKAWAADDMMYAPEEGASLQLLRWKRFVQSEEDSFLALVAAFTAATGVAVEVLSESMDDVQPKASVAANVGTGPDMFWGLYSLPHLFSEKCIDVTDLCTHLGEKYGGWAPSAEVYGTSGDKWIAVPVAYNANLINFRISAMNEAGFSEMPGDLEGFLELNKALKGIGKPGGMALGHASGDGNAWVHWVLWAHGGYLVDANDEVIINSPETEAALEYARQLYEAWIPGTASWNDAFNNKAFLAEEVWLTNNGVSIYAAAKRQAAEDPKMAMIAEDMDHAFWPIGPAGKPTEFHICYPLLGMQYTRYPNAVKAFMQFLMEAEHYEPWLEGAVAYLSHSYKAGDDFAFWSADPKLVAAKPAAWRTSTAGHLGSVGEKAAAALADFIVLDMVANACSGRESVSGAIKIAERQAKRLYR</sequence>
<evidence type="ECO:0000313" key="6">
    <source>
        <dbReference type="Proteomes" id="UP001239909"/>
    </source>
</evidence>
<keyword evidence="6" id="KW-1185">Reference proteome</keyword>
<proteinExistence type="inferred from homology"/>
<dbReference type="InterPro" id="IPR050490">
    <property type="entry name" value="Bact_solute-bd_prot1"/>
</dbReference>
<dbReference type="Proteomes" id="UP001239909">
    <property type="component" value="Unassembled WGS sequence"/>
</dbReference>
<dbReference type="InterPro" id="IPR006311">
    <property type="entry name" value="TAT_signal"/>
</dbReference>
<evidence type="ECO:0000313" key="5">
    <source>
        <dbReference type="EMBL" id="GMG84621.1"/>
    </source>
</evidence>
<keyword evidence="3" id="KW-0813">Transport</keyword>
<dbReference type="Pfam" id="PF13416">
    <property type="entry name" value="SBP_bac_8"/>
    <property type="match status" value="1"/>
</dbReference>
<evidence type="ECO:0000256" key="1">
    <source>
        <dbReference type="ARBA" id="ARBA00004418"/>
    </source>
</evidence>
<gene>
    <name evidence="5" type="ORF">LNKW23_38370</name>
</gene>
<comment type="caution">
    <text evidence="5">The sequence shown here is derived from an EMBL/GenBank/DDBJ whole genome shotgun (WGS) entry which is preliminary data.</text>
</comment>
<dbReference type="Gene3D" id="3.40.190.10">
    <property type="entry name" value="Periplasmic binding protein-like II"/>
    <property type="match status" value="1"/>
</dbReference>
<comment type="subcellular location">
    <subcellularLocation>
        <location evidence="1">Periplasm</location>
    </subcellularLocation>
</comment>
<dbReference type="InterPro" id="IPR006059">
    <property type="entry name" value="SBP"/>
</dbReference>
<comment type="similarity">
    <text evidence="2">Belongs to the bacterial solute-binding protein 1 family.</text>
</comment>
<protein>
    <submittedName>
        <fullName evidence="5">ABC transporter substrate-binding protein</fullName>
    </submittedName>
</protein>